<gene>
    <name evidence="2" type="ORF">APZ18_13610</name>
</gene>
<dbReference type="Pfam" id="PF13524">
    <property type="entry name" value="Glyco_trans_1_2"/>
    <property type="match status" value="1"/>
</dbReference>
<proteinExistence type="predicted"/>
<comment type="caution">
    <text evidence="2">The sequence shown here is derived from an EMBL/GenBank/DDBJ whole genome shotgun (WGS) entry which is preliminary data.</text>
</comment>
<name>A0AAW3JN06_9FIRM</name>
<dbReference type="EMBL" id="LLKB01000006">
    <property type="protein sequence ID" value="KQC84338.1"/>
    <property type="molecule type" value="Genomic_DNA"/>
</dbReference>
<dbReference type="SUPFAM" id="SSF53756">
    <property type="entry name" value="UDP-Glycosyltransferase/glycogen phosphorylase"/>
    <property type="match status" value="1"/>
</dbReference>
<feature type="domain" description="Spore protein YkvP/CgeB glycosyl transferase-like" evidence="1">
    <location>
        <begin position="316"/>
        <end position="455"/>
    </location>
</feature>
<sequence length="473" mass="54074">MKKHIIILKKGNVCYGSTSYFAERINEEFKKTGISSEIVDINSKEDAERFVQKYERLNEVTDIIDFNTDIFSYIFPKNYYDNYNAESYVAGTECAGGSVKYDRENYIFDIKNDNSGSDYVKLWHIILDHPLYHNSVLRQPLKNIRVVCLDETHAEYIRKHYSHIKEVIVMPLPADTAKNLVPYNERSRDVLFTGTYTSSEDIVALAMRSGGDSVEIKNFQTMHKEPAQEFINSMQIFNKMAGYLLENPCETIENAYTFALGDITEEKGISFEGREATKETDEDFQDEKVLRKTAAAFADGLELNFLADMFIRAVIREELLMEMLRNGIDVDIFGHGWEKFVEKCGNVEKSEGRFKGKINICGEVDYRQLPELYADTKIALNVLPWFKAGQHDRIALAMCNGCVCVTDESTYLEKKFVDGENIFMYSLEDMTGAAMLVRDLLTHPLEAARAAAKGYVCAVSSLSFKKYIEIFIN</sequence>
<accession>A0AAW3JN06</accession>
<dbReference type="InterPro" id="IPR055259">
    <property type="entry name" value="YkvP/CgeB_Glyco_trans-like"/>
</dbReference>
<keyword evidence="3" id="KW-1185">Reference proteome</keyword>
<dbReference type="Gene3D" id="3.40.50.2000">
    <property type="entry name" value="Glycogen Phosphorylase B"/>
    <property type="match status" value="1"/>
</dbReference>
<protein>
    <recommendedName>
        <fullName evidence="1">Spore protein YkvP/CgeB glycosyl transferase-like domain-containing protein</fullName>
    </recommendedName>
</protein>
<evidence type="ECO:0000313" key="3">
    <source>
        <dbReference type="Proteomes" id="UP000050833"/>
    </source>
</evidence>
<reference evidence="2 3" key="1">
    <citation type="submission" date="2015-10" db="EMBL/GenBank/DDBJ databases">
        <title>Butyribacter intestini gen. nov., sp. nov., a butyric acid-producing bacterium of the family Lachnospiraceae isolated from the human faeces.</title>
        <authorList>
            <person name="Zou Y."/>
            <person name="Xue W."/>
            <person name="Luo G."/>
            <person name="Lv M."/>
        </authorList>
    </citation>
    <scope>NUCLEOTIDE SEQUENCE [LARGE SCALE GENOMIC DNA]</scope>
    <source>
        <strain evidence="2 3">TF01-11</strain>
    </source>
</reference>
<organism evidence="2 3">
    <name type="scientific">Butyribacter intestini</name>
    <dbReference type="NCBI Taxonomy" id="1703332"/>
    <lineage>
        <taxon>Bacteria</taxon>
        <taxon>Bacillati</taxon>
        <taxon>Bacillota</taxon>
        <taxon>Clostridia</taxon>
        <taxon>Lachnospirales</taxon>
        <taxon>Lachnospiraceae</taxon>
        <taxon>Butyribacter</taxon>
    </lineage>
</organism>
<dbReference type="Proteomes" id="UP000050833">
    <property type="component" value="Unassembled WGS sequence"/>
</dbReference>
<evidence type="ECO:0000259" key="1">
    <source>
        <dbReference type="Pfam" id="PF13524"/>
    </source>
</evidence>
<evidence type="ECO:0000313" key="2">
    <source>
        <dbReference type="EMBL" id="KQC84338.1"/>
    </source>
</evidence>
<dbReference type="RefSeq" id="WP_055945909.1">
    <property type="nucleotide sequence ID" value="NZ_JAQDCV010000003.1"/>
</dbReference>
<dbReference type="AlphaFoldDB" id="A0AAW3JN06"/>